<dbReference type="NCBIfam" id="TIGR02205">
    <property type="entry name" value="septum_zipA"/>
    <property type="match status" value="1"/>
</dbReference>
<feature type="region of interest" description="Disordered" evidence="10">
    <location>
        <begin position="133"/>
        <end position="178"/>
    </location>
</feature>
<comment type="similarity">
    <text evidence="8 9">Belongs to the ZipA family.</text>
</comment>
<evidence type="ECO:0000256" key="5">
    <source>
        <dbReference type="ARBA" id="ARBA00022989"/>
    </source>
</evidence>
<dbReference type="SMART" id="SM00771">
    <property type="entry name" value="ZipA_C"/>
    <property type="match status" value="1"/>
</dbReference>
<evidence type="ECO:0000256" key="7">
    <source>
        <dbReference type="ARBA" id="ARBA00023306"/>
    </source>
</evidence>
<accession>A0A432ZLN0</accession>
<dbReference type="Pfam" id="PF04354">
    <property type="entry name" value="ZipA_C"/>
    <property type="match status" value="1"/>
</dbReference>
<comment type="function">
    <text evidence="8 9">Essential cell division protein that stabilizes the FtsZ protofilaments by cross-linking them and that serves as a cytoplasmic membrane anchor for the Z ring. Also required for the recruitment to the septal ring of downstream cell division proteins.</text>
</comment>
<feature type="transmembrane region" description="Helical" evidence="8">
    <location>
        <begin position="6"/>
        <end position="27"/>
    </location>
</feature>
<keyword evidence="1 8" id="KW-1003">Cell membrane</keyword>
<dbReference type="AlphaFoldDB" id="A0A432ZLN0"/>
<sequence>MGQLQLTLTILGTLLIIAIIAHGFWSIRRSQQHRQKHKAESVNNPRNTDSQGFDQDGIGSVRVVKKAARKVSDVAKQATQQNKSKHQNEAQAAESKAEPRVEWNDDAADSIDSEQISMSLADDTIAEDEELPSLRVEKDEKPAAQPQQQSLLIDEEPEQQATPNPANQTRSEAQYSGVQDKVAERIEKADLFATDTQEEAPNPQPDEVVAEPEQVIALHVKGVVQGAVLLQLMTELGLKFGELGIFHRHETTAGTGPVIFSLANMFNPGTFDLDNIENFETEGVVLFLTLPVKYDPQQAFNMMHNAASKLAAEIPQGQVLDGDRNPLTRQSVQHIHQRIREFERQQLINKRSQSKQ</sequence>
<evidence type="ECO:0000256" key="9">
    <source>
        <dbReference type="RuleBase" id="RU003612"/>
    </source>
</evidence>
<keyword evidence="5 8" id="KW-1133">Transmembrane helix</keyword>
<dbReference type="InterPro" id="IPR011919">
    <property type="entry name" value="Cell_div_ZipA"/>
</dbReference>
<feature type="compositionally biased region" description="Polar residues" evidence="10">
    <location>
        <begin position="41"/>
        <end position="53"/>
    </location>
</feature>
<evidence type="ECO:0000256" key="6">
    <source>
        <dbReference type="ARBA" id="ARBA00023136"/>
    </source>
</evidence>
<dbReference type="OrthoDB" id="7054914at2"/>
<evidence type="ECO:0000313" key="12">
    <source>
        <dbReference type="EMBL" id="RUO78891.1"/>
    </source>
</evidence>
<dbReference type="PANTHER" id="PTHR38685:SF1">
    <property type="entry name" value="CELL DIVISION PROTEIN ZIPA"/>
    <property type="match status" value="1"/>
</dbReference>
<feature type="region of interest" description="Disordered" evidence="10">
    <location>
        <begin position="72"/>
        <end position="102"/>
    </location>
</feature>
<dbReference type="EMBL" id="PIQH01000009">
    <property type="protein sequence ID" value="RUO78891.1"/>
    <property type="molecule type" value="Genomic_DNA"/>
</dbReference>
<evidence type="ECO:0000256" key="10">
    <source>
        <dbReference type="SAM" id="MobiDB-lite"/>
    </source>
</evidence>
<comment type="caution">
    <text evidence="12">The sequence shown here is derived from an EMBL/GenBank/DDBJ whole genome shotgun (WGS) entry which is preliminary data.</text>
</comment>
<comment type="subunit">
    <text evidence="8">Interacts with FtsZ via their C-terminal domains.</text>
</comment>
<dbReference type="InterPro" id="IPR036765">
    <property type="entry name" value="ZipA_FtsZ-bd_C_sf"/>
</dbReference>
<dbReference type="GO" id="GO:0043093">
    <property type="term" value="P:FtsZ-dependent cytokinesis"/>
    <property type="evidence" value="ECO:0007669"/>
    <property type="project" value="UniProtKB-UniRule"/>
</dbReference>
<name>A0A432ZLN0_9GAMM</name>
<feature type="domain" description="ZipA C-terminal FtsZ-binding" evidence="11">
    <location>
        <begin position="212"/>
        <end position="339"/>
    </location>
</feature>
<dbReference type="SUPFAM" id="SSF64383">
    <property type="entry name" value="Cell-division protein ZipA, C-terminal domain"/>
    <property type="match status" value="1"/>
</dbReference>
<dbReference type="GO" id="GO:0000917">
    <property type="term" value="P:division septum assembly"/>
    <property type="evidence" value="ECO:0007669"/>
    <property type="project" value="TreeGrafter"/>
</dbReference>
<proteinExistence type="inferred from homology"/>
<feature type="region of interest" description="Disordered" evidence="10">
    <location>
        <begin position="35"/>
        <end position="58"/>
    </location>
</feature>
<evidence type="ECO:0000259" key="11">
    <source>
        <dbReference type="SMART" id="SM00771"/>
    </source>
</evidence>
<evidence type="ECO:0000256" key="2">
    <source>
        <dbReference type="ARBA" id="ARBA00022519"/>
    </source>
</evidence>
<evidence type="ECO:0000256" key="8">
    <source>
        <dbReference type="HAMAP-Rule" id="MF_00509"/>
    </source>
</evidence>
<keyword evidence="6 8" id="KW-0472">Membrane</keyword>
<evidence type="ECO:0000256" key="3">
    <source>
        <dbReference type="ARBA" id="ARBA00022618"/>
    </source>
</evidence>
<keyword evidence="3 8" id="KW-0132">Cell division</keyword>
<keyword evidence="13" id="KW-1185">Reference proteome</keyword>
<reference evidence="12 13" key="1">
    <citation type="journal article" date="2011" name="Front. Microbiol.">
        <title>Genomic signatures of strain selection and enhancement in Bacillus atrophaeus var. globigii, a historical biowarfare simulant.</title>
        <authorList>
            <person name="Gibbons H.S."/>
            <person name="Broomall S.M."/>
            <person name="McNew L.A."/>
            <person name="Daligault H."/>
            <person name="Chapman C."/>
            <person name="Bruce D."/>
            <person name="Karavis M."/>
            <person name="Krepps M."/>
            <person name="McGregor P.A."/>
            <person name="Hong C."/>
            <person name="Park K.H."/>
            <person name="Akmal A."/>
            <person name="Feldman A."/>
            <person name="Lin J.S."/>
            <person name="Chang W.E."/>
            <person name="Higgs B.W."/>
            <person name="Demirev P."/>
            <person name="Lindquist J."/>
            <person name="Liem A."/>
            <person name="Fochler E."/>
            <person name="Read T.D."/>
            <person name="Tapia R."/>
            <person name="Johnson S."/>
            <person name="Bishop-Lilly K.A."/>
            <person name="Detter C."/>
            <person name="Han C."/>
            <person name="Sozhamannan S."/>
            <person name="Rosenzweig C.N."/>
            <person name="Skowronski E.W."/>
        </authorList>
    </citation>
    <scope>NUCLEOTIDE SEQUENCE [LARGE SCALE GENOMIC DNA]</scope>
    <source>
        <strain evidence="12 13">CC-PW-9</strain>
    </source>
</reference>
<keyword evidence="2 8" id="KW-0997">Cell inner membrane</keyword>
<keyword evidence="7 8" id="KW-0131">Cell cycle</keyword>
<dbReference type="RefSeq" id="WP_126842461.1">
    <property type="nucleotide sequence ID" value="NZ_PIQH01000009.1"/>
</dbReference>
<dbReference type="InterPro" id="IPR007449">
    <property type="entry name" value="ZipA_FtsZ-bd_C"/>
</dbReference>
<feature type="compositionally biased region" description="Polar residues" evidence="10">
    <location>
        <begin position="159"/>
        <end position="177"/>
    </location>
</feature>
<protein>
    <recommendedName>
        <fullName evidence="8 9">Cell division protein ZipA</fullName>
    </recommendedName>
</protein>
<dbReference type="HAMAP" id="MF_00509">
    <property type="entry name" value="ZipA"/>
    <property type="match status" value="1"/>
</dbReference>
<gene>
    <name evidence="8 12" type="primary">zipA</name>
    <name evidence="12" type="ORF">CWI84_10070</name>
</gene>
<keyword evidence="4 8" id="KW-0812">Transmembrane</keyword>
<dbReference type="GO" id="GO:0005886">
    <property type="term" value="C:plasma membrane"/>
    <property type="evidence" value="ECO:0007669"/>
    <property type="project" value="UniProtKB-SubCell"/>
</dbReference>
<dbReference type="GO" id="GO:0032153">
    <property type="term" value="C:cell division site"/>
    <property type="evidence" value="ECO:0007669"/>
    <property type="project" value="UniProtKB-UniRule"/>
</dbReference>
<comment type="subcellular location">
    <subcellularLocation>
        <location evidence="8">Cell inner membrane</location>
        <topology evidence="8">Single-pass type I membrane protein</topology>
    </subcellularLocation>
    <text evidence="8">Localizes to the Z ring in an FtsZ-dependent manner.</text>
</comment>
<evidence type="ECO:0000313" key="13">
    <source>
        <dbReference type="Proteomes" id="UP000287996"/>
    </source>
</evidence>
<organism evidence="12 13">
    <name type="scientific">Idiomarina tyrosinivorans</name>
    <dbReference type="NCBI Taxonomy" id="1445662"/>
    <lineage>
        <taxon>Bacteria</taxon>
        <taxon>Pseudomonadati</taxon>
        <taxon>Pseudomonadota</taxon>
        <taxon>Gammaproteobacteria</taxon>
        <taxon>Alteromonadales</taxon>
        <taxon>Idiomarinaceae</taxon>
        <taxon>Idiomarina</taxon>
    </lineage>
</organism>
<evidence type="ECO:0000256" key="1">
    <source>
        <dbReference type="ARBA" id="ARBA00022475"/>
    </source>
</evidence>
<evidence type="ECO:0000256" key="4">
    <source>
        <dbReference type="ARBA" id="ARBA00022692"/>
    </source>
</evidence>
<dbReference type="Gene3D" id="3.30.1400.10">
    <property type="entry name" value="ZipA, C-terminal FtsZ-binding domain"/>
    <property type="match status" value="1"/>
</dbReference>
<dbReference type="PANTHER" id="PTHR38685">
    <property type="entry name" value="CELL DIVISION PROTEIN ZIPA"/>
    <property type="match status" value="1"/>
</dbReference>
<dbReference type="Proteomes" id="UP000287996">
    <property type="component" value="Unassembled WGS sequence"/>
</dbReference>